<dbReference type="Gene3D" id="3.40.50.720">
    <property type="entry name" value="NAD(P)-binding Rossmann-like Domain"/>
    <property type="match status" value="1"/>
</dbReference>
<evidence type="ECO:0000313" key="4">
    <source>
        <dbReference type="EMBL" id="TVY53861.1"/>
    </source>
</evidence>
<sequence>MSSPPLKIAIIGGGLIGHRHGSSVLTNPSTTLTALVEPSPSGPSTAAFLHTTHYTSLSSLLASPHKPDAAIVCTPNNTHVSLSLELIEAGVHVLVEKPISESVEEGRVLVERAREKGVKLLVGHHRRFNPYLLATKAHLSSSSLGKIIAVQGTWCLLKPASYFEGTGGWRQEAGVVMINLIHEVDLLQFLLGPIVLVSALATSKTRGYKAEDGAVAMLRFESGVVGTFVLSDAVPSPWSFEGGTGENPM</sequence>
<dbReference type="InterPro" id="IPR036291">
    <property type="entry name" value="NAD(P)-bd_dom_sf"/>
</dbReference>
<dbReference type="Pfam" id="PF01408">
    <property type="entry name" value="GFO_IDH_MocA"/>
    <property type="match status" value="1"/>
</dbReference>
<feature type="non-terminal residue" evidence="4">
    <location>
        <position position="249"/>
    </location>
</feature>
<dbReference type="GO" id="GO:0000166">
    <property type="term" value="F:nucleotide binding"/>
    <property type="evidence" value="ECO:0007669"/>
    <property type="project" value="InterPro"/>
</dbReference>
<reference evidence="4 5" key="1">
    <citation type="submission" date="2018-05" db="EMBL/GenBank/DDBJ databases">
        <title>Genome sequencing and assembly of the regulated plant pathogen Lachnellula willkommii and related sister species for the development of diagnostic species identification markers.</title>
        <authorList>
            <person name="Giroux E."/>
            <person name="Bilodeau G."/>
        </authorList>
    </citation>
    <scope>NUCLEOTIDE SEQUENCE [LARGE SCALE GENOMIC DNA]</scope>
    <source>
        <strain evidence="4 5">CBS 268.59</strain>
    </source>
</reference>
<evidence type="ECO:0000256" key="1">
    <source>
        <dbReference type="ARBA" id="ARBA00010928"/>
    </source>
</evidence>
<feature type="domain" description="GFO/IDH/MocA-like oxidoreductase" evidence="3">
    <location>
        <begin position="134"/>
        <end position="236"/>
    </location>
</feature>
<comment type="similarity">
    <text evidence="1">Belongs to the Gfo/Idh/MocA family.</text>
</comment>
<dbReference type="AlphaFoldDB" id="A0A8T9BQH3"/>
<dbReference type="EMBL" id="QGMK01003181">
    <property type="protein sequence ID" value="TVY53861.1"/>
    <property type="molecule type" value="Genomic_DNA"/>
</dbReference>
<dbReference type="SUPFAM" id="SSF55347">
    <property type="entry name" value="Glyceraldehyde-3-phosphate dehydrogenase-like, C-terminal domain"/>
    <property type="match status" value="1"/>
</dbReference>
<dbReference type="PANTHER" id="PTHR43377">
    <property type="entry name" value="BILIVERDIN REDUCTASE A"/>
    <property type="match status" value="1"/>
</dbReference>
<gene>
    <name evidence="4" type="ORF">LSUE1_G009636</name>
</gene>
<dbReference type="InterPro" id="IPR000683">
    <property type="entry name" value="Gfo/Idh/MocA-like_OxRdtase_N"/>
</dbReference>
<dbReference type="OrthoDB" id="64915at2759"/>
<evidence type="ECO:0000259" key="3">
    <source>
        <dbReference type="Pfam" id="PF22725"/>
    </source>
</evidence>
<dbReference type="InterPro" id="IPR055170">
    <property type="entry name" value="GFO_IDH_MocA-like_dom"/>
</dbReference>
<keyword evidence="5" id="KW-1185">Reference proteome</keyword>
<accession>A0A8T9BQH3</accession>
<comment type="caution">
    <text evidence="4">The sequence shown here is derived from an EMBL/GenBank/DDBJ whole genome shotgun (WGS) entry which is preliminary data.</text>
</comment>
<evidence type="ECO:0000259" key="2">
    <source>
        <dbReference type="Pfam" id="PF01408"/>
    </source>
</evidence>
<evidence type="ECO:0000313" key="5">
    <source>
        <dbReference type="Proteomes" id="UP000469558"/>
    </source>
</evidence>
<organism evidence="4 5">
    <name type="scientific">Lachnellula suecica</name>
    <dbReference type="NCBI Taxonomy" id="602035"/>
    <lineage>
        <taxon>Eukaryota</taxon>
        <taxon>Fungi</taxon>
        <taxon>Dikarya</taxon>
        <taxon>Ascomycota</taxon>
        <taxon>Pezizomycotina</taxon>
        <taxon>Leotiomycetes</taxon>
        <taxon>Helotiales</taxon>
        <taxon>Lachnaceae</taxon>
        <taxon>Lachnellula</taxon>
    </lineage>
</organism>
<proteinExistence type="inferred from homology"/>
<dbReference type="SUPFAM" id="SSF51735">
    <property type="entry name" value="NAD(P)-binding Rossmann-fold domains"/>
    <property type="match status" value="1"/>
</dbReference>
<dbReference type="Gene3D" id="3.30.360.10">
    <property type="entry name" value="Dihydrodipicolinate Reductase, domain 2"/>
    <property type="match status" value="1"/>
</dbReference>
<dbReference type="PANTHER" id="PTHR43377:SF1">
    <property type="entry name" value="BILIVERDIN REDUCTASE A"/>
    <property type="match status" value="1"/>
</dbReference>
<protein>
    <submittedName>
        <fullName evidence="4">UDP-N-acetylglucosamine 3-dehydrogenase</fullName>
    </submittedName>
</protein>
<feature type="domain" description="Gfo/Idh/MocA-like oxidoreductase N-terminal" evidence="2">
    <location>
        <begin position="6"/>
        <end position="124"/>
    </location>
</feature>
<dbReference type="InterPro" id="IPR051450">
    <property type="entry name" value="Gfo/Idh/MocA_Oxidoreductases"/>
</dbReference>
<dbReference type="Pfam" id="PF22725">
    <property type="entry name" value="GFO_IDH_MocA_C3"/>
    <property type="match status" value="1"/>
</dbReference>
<name>A0A8T9BQH3_9HELO</name>
<dbReference type="Proteomes" id="UP000469558">
    <property type="component" value="Unassembled WGS sequence"/>
</dbReference>